<sequence>MGRLDSNTVLRTALNNNDPFLYAHLVKFERPLVQTKELANGRIRYETDATKYAYITDAAYDITYNDGSTNLAGTANGAQIYRANKLSKVGSVSESSTIKISNMSIDLNAAAVGSSIESTFSIAQTLSAAIGQITITGASLKWVEAGFQEGDRIKFSSGNNSTKYFRIRAFLSSNTVEIDLLTLKDSSGNDLQITQELGFSSTISLESDEIVAILRDVKPTNF</sequence>
<protein>
    <submittedName>
        <fullName evidence="1">Uncharacterized protein</fullName>
    </submittedName>
</protein>
<gene>
    <name evidence="1" type="ORF">METZ01_LOCUS451037</name>
</gene>
<feature type="non-terminal residue" evidence="1">
    <location>
        <position position="222"/>
    </location>
</feature>
<name>A0A382ZRY3_9ZZZZ</name>
<organism evidence="1">
    <name type="scientific">marine metagenome</name>
    <dbReference type="NCBI Taxonomy" id="408172"/>
    <lineage>
        <taxon>unclassified sequences</taxon>
        <taxon>metagenomes</taxon>
        <taxon>ecological metagenomes</taxon>
    </lineage>
</organism>
<reference evidence="1" key="1">
    <citation type="submission" date="2018-05" db="EMBL/GenBank/DDBJ databases">
        <authorList>
            <person name="Lanie J.A."/>
            <person name="Ng W.-L."/>
            <person name="Kazmierczak K.M."/>
            <person name="Andrzejewski T.M."/>
            <person name="Davidsen T.M."/>
            <person name="Wayne K.J."/>
            <person name="Tettelin H."/>
            <person name="Glass J.I."/>
            <person name="Rusch D."/>
            <person name="Podicherti R."/>
            <person name="Tsui H.-C.T."/>
            <person name="Winkler M.E."/>
        </authorList>
    </citation>
    <scope>NUCLEOTIDE SEQUENCE</scope>
</reference>
<proteinExistence type="predicted"/>
<dbReference type="EMBL" id="UINC01186117">
    <property type="protein sequence ID" value="SVD98183.1"/>
    <property type="molecule type" value="Genomic_DNA"/>
</dbReference>
<dbReference type="AlphaFoldDB" id="A0A382ZRY3"/>
<accession>A0A382ZRY3</accession>
<evidence type="ECO:0000313" key="1">
    <source>
        <dbReference type="EMBL" id="SVD98183.1"/>
    </source>
</evidence>